<comment type="caution">
    <text evidence="4">The sequence shown here is derived from an EMBL/GenBank/DDBJ whole genome shotgun (WGS) entry which is preliminary data.</text>
</comment>
<dbReference type="Proteomes" id="UP000800235">
    <property type="component" value="Unassembled WGS sequence"/>
</dbReference>
<dbReference type="Pfam" id="PF09631">
    <property type="entry name" value="Sen15"/>
    <property type="match status" value="1"/>
</dbReference>
<protein>
    <recommendedName>
        <fullName evidence="3">tRNA-splicing endonuclease subunit Sen15 domain-containing protein</fullName>
    </recommendedName>
</protein>
<name>A0A9P4NKC9_9PEZI</name>
<comment type="similarity">
    <text evidence="1">Belongs to the SEN15 family.</text>
</comment>
<accession>A0A9P4NKC9</accession>
<feature type="domain" description="tRNA-splicing endonuclease subunit Sen15" evidence="3">
    <location>
        <begin position="40"/>
        <end position="195"/>
    </location>
</feature>
<dbReference type="EMBL" id="MU007075">
    <property type="protein sequence ID" value="KAF2424408.1"/>
    <property type="molecule type" value="Genomic_DNA"/>
</dbReference>
<proteinExistence type="inferred from homology"/>
<dbReference type="PANTHER" id="PTHR28518">
    <property type="entry name" value="TRNA-SPLICING ENDONUCLEASE SUBUNIT SEN15"/>
    <property type="match status" value="1"/>
</dbReference>
<gene>
    <name evidence="4" type="ORF">EJ08DRAFT_415461</name>
</gene>
<dbReference type="Gene3D" id="3.40.1350.10">
    <property type="match status" value="1"/>
</dbReference>
<dbReference type="FunFam" id="3.40.1350.10:FF:000012">
    <property type="entry name" value="Probable tRNA-splicing endonuclease subunit sen-15"/>
    <property type="match status" value="1"/>
</dbReference>
<dbReference type="GO" id="GO:0000214">
    <property type="term" value="C:tRNA-intron endonuclease complex"/>
    <property type="evidence" value="ECO:0007669"/>
    <property type="project" value="InterPro"/>
</dbReference>
<dbReference type="GO" id="GO:0000213">
    <property type="term" value="F:tRNA-intron lyase activity"/>
    <property type="evidence" value="ECO:0007669"/>
    <property type="project" value="TreeGrafter"/>
</dbReference>
<dbReference type="PANTHER" id="PTHR28518:SF1">
    <property type="entry name" value="TRNA-SPLICING ENDONUCLEASE SUBUNIT SEN15"/>
    <property type="match status" value="1"/>
</dbReference>
<dbReference type="AlphaFoldDB" id="A0A9P4NKC9"/>
<keyword evidence="2" id="KW-0819">tRNA processing</keyword>
<evidence type="ECO:0000256" key="1">
    <source>
        <dbReference type="ARBA" id="ARBA00006091"/>
    </source>
</evidence>
<dbReference type="InterPro" id="IPR036167">
    <property type="entry name" value="tRNA_intron_Endo_cat-like_sf"/>
</dbReference>
<dbReference type="InterPro" id="IPR011856">
    <property type="entry name" value="tRNA_endonuc-like_dom_sf"/>
</dbReference>
<organism evidence="4 5">
    <name type="scientific">Tothia fuscella</name>
    <dbReference type="NCBI Taxonomy" id="1048955"/>
    <lineage>
        <taxon>Eukaryota</taxon>
        <taxon>Fungi</taxon>
        <taxon>Dikarya</taxon>
        <taxon>Ascomycota</taxon>
        <taxon>Pezizomycotina</taxon>
        <taxon>Dothideomycetes</taxon>
        <taxon>Pleosporomycetidae</taxon>
        <taxon>Venturiales</taxon>
        <taxon>Cylindrosympodiaceae</taxon>
        <taxon>Tothia</taxon>
    </lineage>
</organism>
<reference evidence="4" key="1">
    <citation type="journal article" date="2020" name="Stud. Mycol.">
        <title>101 Dothideomycetes genomes: a test case for predicting lifestyles and emergence of pathogens.</title>
        <authorList>
            <person name="Haridas S."/>
            <person name="Albert R."/>
            <person name="Binder M."/>
            <person name="Bloem J."/>
            <person name="Labutti K."/>
            <person name="Salamov A."/>
            <person name="Andreopoulos B."/>
            <person name="Baker S."/>
            <person name="Barry K."/>
            <person name="Bills G."/>
            <person name="Bluhm B."/>
            <person name="Cannon C."/>
            <person name="Castanera R."/>
            <person name="Culley D."/>
            <person name="Daum C."/>
            <person name="Ezra D."/>
            <person name="Gonzalez J."/>
            <person name="Henrissat B."/>
            <person name="Kuo A."/>
            <person name="Liang C."/>
            <person name="Lipzen A."/>
            <person name="Lutzoni F."/>
            <person name="Magnuson J."/>
            <person name="Mondo S."/>
            <person name="Nolan M."/>
            <person name="Ohm R."/>
            <person name="Pangilinan J."/>
            <person name="Park H.-J."/>
            <person name="Ramirez L."/>
            <person name="Alfaro M."/>
            <person name="Sun H."/>
            <person name="Tritt A."/>
            <person name="Yoshinaga Y."/>
            <person name="Zwiers L.-H."/>
            <person name="Turgeon B."/>
            <person name="Goodwin S."/>
            <person name="Spatafora J."/>
            <person name="Crous P."/>
            <person name="Grigoriev I."/>
        </authorList>
    </citation>
    <scope>NUCLEOTIDE SEQUENCE</scope>
    <source>
        <strain evidence="4">CBS 130266</strain>
    </source>
</reference>
<sequence>MAAATNEYVAFEASALTNYIQENTPINPIHEEHYHELALQILHNLEHQHRWTNLTIHTHSPVAQKPLPRPLISGLPTKRFYIHPDEQIALLEAESAQNKAAEAIGTAPEAVAALVPEREWVLPHHRMEKWTLRKLAEIMDSVTLVPPAMTVDEKARKEVKNKWRTTKRVLLATLQDDSTVVYYIIHDGVVKPRQN</sequence>
<dbReference type="InterPro" id="IPR018593">
    <property type="entry name" value="tRNA-endonuc_su_Sen15"/>
</dbReference>
<keyword evidence="5" id="KW-1185">Reference proteome</keyword>
<dbReference type="GO" id="GO:0000379">
    <property type="term" value="P:tRNA-type intron splice site recognition and cleavage"/>
    <property type="evidence" value="ECO:0007669"/>
    <property type="project" value="InterPro"/>
</dbReference>
<dbReference type="InterPro" id="IPR042777">
    <property type="entry name" value="Sen15_fungi"/>
</dbReference>
<evidence type="ECO:0000313" key="4">
    <source>
        <dbReference type="EMBL" id="KAF2424408.1"/>
    </source>
</evidence>
<dbReference type="OrthoDB" id="10002170at2759"/>
<dbReference type="GO" id="GO:0003676">
    <property type="term" value="F:nucleic acid binding"/>
    <property type="evidence" value="ECO:0007669"/>
    <property type="project" value="InterPro"/>
</dbReference>
<evidence type="ECO:0000256" key="2">
    <source>
        <dbReference type="ARBA" id="ARBA00022694"/>
    </source>
</evidence>
<evidence type="ECO:0000313" key="5">
    <source>
        <dbReference type="Proteomes" id="UP000800235"/>
    </source>
</evidence>
<dbReference type="SUPFAM" id="SSF53032">
    <property type="entry name" value="tRNA-intron endonuclease catalytic domain-like"/>
    <property type="match status" value="1"/>
</dbReference>
<evidence type="ECO:0000259" key="3">
    <source>
        <dbReference type="Pfam" id="PF09631"/>
    </source>
</evidence>